<keyword evidence="1" id="KW-1133">Transmembrane helix</keyword>
<dbReference type="Proteomes" id="UP001138661">
    <property type="component" value="Unassembled WGS sequence"/>
</dbReference>
<comment type="caution">
    <text evidence="2">The sequence shown here is derived from an EMBL/GenBank/DDBJ whole genome shotgun (WGS) entry which is preliminary data.</text>
</comment>
<dbReference type="AlphaFoldDB" id="A0A9X1K404"/>
<sequence length="192" mass="21743">MNTQPAEEDVPDEKPEEFKPSFVWGRLDFFVKFVAFTFSTIAGTTAVMSFLNSQDAKLTDRSFDIVGLWEEPVTQRANAELRARVDVARDELGFAPADEQIGALIIARMISGEDPDLLAPFERVWYVLRRVSHCHESGQCDNEVLREFFCDYAQSFWSYFGKQITEVDQWDTGAFQAFLDGGAAQKQSCATE</sequence>
<name>A0A9X1K404_9RHOB</name>
<evidence type="ECO:0000256" key="1">
    <source>
        <dbReference type="SAM" id="Phobius"/>
    </source>
</evidence>
<organism evidence="2 3">
    <name type="scientific">Roseobacter insulae</name>
    <dbReference type="NCBI Taxonomy" id="2859783"/>
    <lineage>
        <taxon>Bacteria</taxon>
        <taxon>Pseudomonadati</taxon>
        <taxon>Pseudomonadota</taxon>
        <taxon>Alphaproteobacteria</taxon>
        <taxon>Rhodobacterales</taxon>
        <taxon>Roseobacteraceae</taxon>
        <taxon>Roseobacter</taxon>
    </lineage>
</organism>
<dbReference type="EMBL" id="JAHXDN010000004">
    <property type="protein sequence ID" value="MBW4709212.1"/>
    <property type="molecule type" value="Genomic_DNA"/>
</dbReference>
<reference evidence="2" key="1">
    <citation type="submission" date="2021-07" db="EMBL/GenBank/DDBJ databases">
        <title>Roseobacter insulae sp. nov., isolated from a tidal flat.</title>
        <authorList>
            <person name="Park S."/>
            <person name="Yoon J.-H."/>
        </authorList>
    </citation>
    <scope>NUCLEOTIDE SEQUENCE</scope>
    <source>
        <strain evidence="2">YSTF-M11</strain>
    </source>
</reference>
<protein>
    <submittedName>
        <fullName evidence="2">Uncharacterized protein</fullName>
    </submittedName>
</protein>
<keyword evidence="3" id="KW-1185">Reference proteome</keyword>
<keyword evidence="1" id="KW-0812">Transmembrane</keyword>
<keyword evidence="1" id="KW-0472">Membrane</keyword>
<accession>A0A9X1K404</accession>
<evidence type="ECO:0000313" key="3">
    <source>
        <dbReference type="Proteomes" id="UP001138661"/>
    </source>
</evidence>
<feature type="transmembrane region" description="Helical" evidence="1">
    <location>
        <begin position="29"/>
        <end position="51"/>
    </location>
</feature>
<evidence type="ECO:0000313" key="2">
    <source>
        <dbReference type="EMBL" id="MBW4709212.1"/>
    </source>
</evidence>
<dbReference type="RefSeq" id="WP_219504489.1">
    <property type="nucleotide sequence ID" value="NZ_JAHXDN010000004.1"/>
</dbReference>
<proteinExistence type="predicted"/>
<gene>
    <name evidence="2" type="ORF">KX928_15580</name>
</gene>